<dbReference type="KEGG" id="strr:EKD16_01645"/>
<evidence type="ECO:0000256" key="6">
    <source>
        <dbReference type="ARBA" id="ARBA00023244"/>
    </source>
</evidence>
<keyword evidence="5 8" id="KW-0560">Oxidoreductase</keyword>
<dbReference type="SUPFAM" id="SSF69742">
    <property type="entry name" value="Glutamyl tRNA-reductase catalytic, N-terminal domain"/>
    <property type="match status" value="1"/>
</dbReference>
<dbReference type="SUPFAM" id="SSF51735">
    <property type="entry name" value="NAD(P)-binding Rossmann-fold domains"/>
    <property type="match status" value="1"/>
</dbReference>
<evidence type="ECO:0000313" key="17">
    <source>
        <dbReference type="Proteomes" id="UP000292235"/>
    </source>
</evidence>
<feature type="domain" description="Tetrapyrrole biosynthesis glutamyl-tRNA reductase dimerisation" evidence="13">
    <location>
        <begin position="374"/>
        <end position="472"/>
    </location>
</feature>
<name>A0A4P6PVB3_9ACTN</name>
<evidence type="ECO:0000259" key="14">
    <source>
        <dbReference type="Pfam" id="PF01488"/>
    </source>
</evidence>
<dbReference type="PROSITE" id="PS00747">
    <property type="entry name" value="GLUTR"/>
    <property type="match status" value="1"/>
</dbReference>
<dbReference type="EMBL" id="CP036455">
    <property type="protein sequence ID" value="QBI52146.1"/>
    <property type="molecule type" value="Genomic_DNA"/>
</dbReference>
<evidence type="ECO:0000256" key="3">
    <source>
        <dbReference type="ARBA" id="ARBA00012970"/>
    </source>
</evidence>
<dbReference type="EC" id="1.2.1.70" evidence="3 8"/>
<feature type="domain" description="Quinate/shikimate 5-dehydrogenase/glutamyl-tRNA reductase" evidence="14">
    <location>
        <begin position="224"/>
        <end position="355"/>
    </location>
</feature>
<evidence type="ECO:0000256" key="9">
    <source>
        <dbReference type="PIRSR" id="PIRSR000445-1"/>
    </source>
</evidence>
<reference evidence="16 17" key="1">
    <citation type="submission" date="2019-02" db="EMBL/GenBank/DDBJ databases">
        <authorList>
            <person name="Khodamoradi S."/>
            <person name="Hahnke R.L."/>
            <person name="Kaempfer P."/>
            <person name="Schumann P."/>
            <person name="Rohde M."/>
            <person name="Steinert M."/>
            <person name="Luzhetskyy A."/>
            <person name="Wink J."/>
            <person name="Ruckert C."/>
        </authorList>
    </citation>
    <scope>NUCLEOTIDE SEQUENCE [LARGE SCALE GENOMIC DNA]</scope>
    <source>
        <strain evidence="16 17">M2</strain>
    </source>
</reference>
<gene>
    <name evidence="8 16" type="primary">hemA</name>
    <name evidence="16" type="ORF">EKD16_01645</name>
</gene>
<dbReference type="GO" id="GO:0008883">
    <property type="term" value="F:glutamyl-tRNA reductase activity"/>
    <property type="evidence" value="ECO:0007669"/>
    <property type="project" value="UniProtKB-UniRule"/>
</dbReference>
<evidence type="ECO:0000256" key="7">
    <source>
        <dbReference type="ARBA" id="ARBA00047464"/>
    </source>
</evidence>
<dbReference type="Pfam" id="PF00745">
    <property type="entry name" value="GlutR_dimer"/>
    <property type="match status" value="1"/>
</dbReference>
<protein>
    <recommendedName>
        <fullName evidence="3 8">Glutamyl-tRNA reductase</fullName>
        <shortName evidence="8">GluTR</shortName>
        <ecNumber evidence="3 8">1.2.1.70</ecNumber>
    </recommendedName>
</protein>
<sequence>MSVLAVGVSHRSSPVALLESVALEGQARLKVMAEMASAPSVNEALIVSTCNRTEIYADVDKFHPAVAAVTELLSWHTGVSLSELSQHAYVHFEERAVQHLFSVTCGLDSMVVGEGQILGQVRNAIKDAQEAGTLGRVLNDLGQRALRVGKRAHTETHLDHAGADMVGLGLDVALRRLGASAPDIAPGAAAADAAGCPMAASGEAVAAAPGADEVAAALPDPQPLTGLRVLVLGAGSMSALAANTVARQGAGQVTVANRTHDRAVRLAECLTEAYEPIRSRAVPFDSAAHVLGEVDLVVSCTGAQEVVLTRDDVAQAARSQARPVVFLDLALPHDIDPAVRGVAGVDLVDIEDLRQAVADGADDTSERSGAISLVRGIVDEEVAEYQSVRRAELVAPTVVALRSKARTVMESELTRLEGRLPDLDDKTRGEVTHAMRRVVDKLLHQPTVRVKELAAGPDGHSYEAALRELFDLDPGAPDAVSRIEPAPGEEG</sequence>
<dbReference type="FunFam" id="3.30.460.30:FF:000001">
    <property type="entry name" value="Glutamyl-tRNA reductase"/>
    <property type="match status" value="1"/>
</dbReference>
<feature type="binding site" evidence="8 10">
    <location>
        <position position="120"/>
    </location>
    <ligand>
        <name>substrate</name>
    </ligand>
</feature>
<feature type="binding site" evidence="8 10">
    <location>
        <position position="109"/>
    </location>
    <ligand>
        <name>substrate</name>
    </ligand>
</feature>
<dbReference type="HAMAP" id="MF_00087">
    <property type="entry name" value="Glu_tRNA_reductase"/>
    <property type="match status" value="1"/>
</dbReference>
<dbReference type="Gene3D" id="3.40.50.720">
    <property type="entry name" value="NAD(P)-binding Rossmann-like Domain"/>
    <property type="match status" value="1"/>
</dbReference>
<dbReference type="PANTHER" id="PTHR43013:SF1">
    <property type="entry name" value="GLUTAMYL-TRNA REDUCTASE"/>
    <property type="match status" value="1"/>
</dbReference>
<dbReference type="Gene3D" id="3.30.460.30">
    <property type="entry name" value="Glutamyl-tRNA reductase, N-terminal domain"/>
    <property type="match status" value="1"/>
</dbReference>
<organism evidence="16 17">
    <name type="scientific">Streptomonospora litoralis</name>
    <dbReference type="NCBI Taxonomy" id="2498135"/>
    <lineage>
        <taxon>Bacteria</taxon>
        <taxon>Bacillati</taxon>
        <taxon>Actinomycetota</taxon>
        <taxon>Actinomycetes</taxon>
        <taxon>Streptosporangiales</taxon>
        <taxon>Nocardiopsidaceae</taxon>
        <taxon>Streptomonospora</taxon>
    </lineage>
</organism>
<dbReference type="CDD" id="cd05213">
    <property type="entry name" value="NAD_bind_Glutamyl_tRNA_reduct"/>
    <property type="match status" value="1"/>
</dbReference>
<feature type="site" description="Important for activity" evidence="8 12">
    <location>
        <position position="99"/>
    </location>
</feature>
<evidence type="ECO:0000259" key="15">
    <source>
        <dbReference type="Pfam" id="PF05201"/>
    </source>
</evidence>
<feature type="binding site" evidence="8 10">
    <location>
        <begin position="49"/>
        <end position="52"/>
    </location>
    <ligand>
        <name>substrate</name>
    </ligand>
</feature>
<evidence type="ECO:0000256" key="11">
    <source>
        <dbReference type="PIRSR" id="PIRSR000445-3"/>
    </source>
</evidence>
<comment type="catalytic activity">
    <reaction evidence="7 8">
        <text>(S)-4-amino-5-oxopentanoate + tRNA(Glu) + NADP(+) = L-glutamyl-tRNA(Glu) + NADPH + H(+)</text>
        <dbReference type="Rhea" id="RHEA:12344"/>
        <dbReference type="Rhea" id="RHEA-COMP:9663"/>
        <dbReference type="Rhea" id="RHEA-COMP:9680"/>
        <dbReference type="ChEBI" id="CHEBI:15378"/>
        <dbReference type="ChEBI" id="CHEBI:57501"/>
        <dbReference type="ChEBI" id="CHEBI:57783"/>
        <dbReference type="ChEBI" id="CHEBI:58349"/>
        <dbReference type="ChEBI" id="CHEBI:78442"/>
        <dbReference type="ChEBI" id="CHEBI:78520"/>
        <dbReference type="EC" id="1.2.1.70"/>
    </reaction>
</comment>
<comment type="miscellaneous">
    <text evidence="8">During catalysis, the active site Cys acts as a nucleophile attacking the alpha-carbonyl group of tRNA-bound glutamate with the formation of a thioester intermediate between enzyme and glutamate, and the concomitant release of tRNA(Glu). The thioester intermediate is finally reduced by direct hydride transfer from NADPH, to form the product GSA.</text>
</comment>
<dbReference type="NCBIfam" id="NF000744">
    <property type="entry name" value="PRK00045.1-3"/>
    <property type="match status" value="1"/>
</dbReference>
<evidence type="ECO:0000256" key="4">
    <source>
        <dbReference type="ARBA" id="ARBA00022857"/>
    </source>
</evidence>
<comment type="subunit">
    <text evidence="8">Homodimer.</text>
</comment>
<evidence type="ECO:0000256" key="5">
    <source>
        <dbReference type="ARBA" id="ARBA00023002"/>
    </source>
</evidence>
<dbReference type="InterPro" id="IPR006151">
    <property type="entry name" value="Shikm_DH/Glu-tRNA_Rdtase"/>
</dbReference>
<dbReference type="Pfam" id="PF01488">
    <property type="entry name" value="Shikimate_DH"/>
    <property type="match status" value="1"/>
</dbReference>
<evidence type="ECO:0000256" key="1">
    <source>
        <dbReference type="ARBA" id="ARBA00005059"/>
    </source>
</evidence>
<dbReference type="Pfam" id="PF05201">
    <property type="entry name" value="GlutR_N"/>
    <property type="match status" value="1"/>
</dbReference>
<comment type="pathway">
    <text evidence="1 8">Porphyrin-containing compound metabolism; protoporphyrin-IX biosynthesis; 5-aminolevulinate from L-glutamyl-tRNA(Glu): step 1/2.</text>
</comment>
<feature type="binding site" evidence="8 11">
    <location>
        <begin position="233"/>
        <end position="238"/>
    </location>
    <ligand>
        <name>NADP(+)</name>
        <dbReference type="ChEBI" id="CHEBI:58349"/>
    </ligand>
</feature>
<evidence type="ECO:0000256" key="10">
    <source>
        <dbReference type="PIRSR" id="PIRSR000445-2"/>
    </source>
</evidence>
<feature type="domain" description="Glutamyl-tRNA reductase N-terminal" evidence="15">
    <location>
        <begin position="6"/>
        <end position="156"/>
    </location>
</feature>
<dbReference type="PANTHER" id="PTHR43013">
    <property type="entry name" value="GLUTAMYL-TRNA REDUCTASE"/>
    <property type="match status" value="1"/>
</dbReference>
<accession>A0A4P6PVB3</accession>
<dbReference type="InterPro" id="IPR036291">
    <property type="entry name" value="NAD(P)-bd_dom_sf"/>
</dbReference>
<evidence type="ECO:0000256" key="2">
    <source>
        <dbReference type="ARBA" id="ARBA00005916"/>
    </source>
</evidence>
<dbReference type="InterPro" id="IPR015895">
    <property type="entry name" value="4pyrrol_synth_GluRdtase_N"/>
</dbReference>
<dbReference type="InterPro" id="IPR036453">
    <property type="entry name" value="GluRdtase_dimer_dom_sf"/>
</dbReference>
<dbReference type="SUPFAM" id="SSF69075">
    <property type="entry name" value="Glutamyl tRNA-reductase dimerization domain"/>
    <property type="match status" value="1"/>
</dbReference>
<feature type="binding site" evidence="8 10">
    <location>
        <begin position="114"/>
        <end position="116"/>
    </location>
    <ligand>
        <name>substrate</name>
    </ligand>
</feature>
<evidence type="ECO:0000256" key="12">
    <source>
        <dbReference type="PIRSR" id="PIRSR000445-4"/>
    </source>
</evidence>
<dbReference type="PIRSF" id="PIRSF000445">
    <property type="entry name" value="4pyrrol_synth_GluRdtase"/>
    <property type="match status" value="1"/>
</dbReference>
<keyword evidence="17" id="KW-1185">Reference proteome</keyword>
<keyword evidence="4 8" id="KW-0521">NADP</keyword>
<dbReference type="UniPathway" id="UPA00251">
    <property type="reaction ID" value="UER00316"/>
</dbReference>
<dbReference type="Proteomes" id="UP000292235">
    <property type="component" value="Chromosome"/>
</dbReference>
<dbReference type="GO" id="GO:0050661">
    <property type="term" value="F:NADP binding"/>
    <property type="evidence" value="ECO:0007669"/>
    <property type="project" value="InterPro"/>
</dbReference>
<evidence type="ECO:0000259" key="13">
    <source>
        <dbReference type="Pfam" id="PF00745"/>
    </source>
</evidence>
<dbReference type="RefSeq" id="WP_131096747.1">
    <property type="nucleotide sequence ID" value="NZ_CP036455.1"/>
</dbReference>
<dbReference type="GO" id="GO:0019353">
    <property type="term" value="P:protoporphyrinogen IX biosynthetic process from glutamate"/>
    <property type="evidence" value="ECO:0007669"/>
    <property type="project" value="TreeGrafter"/>
</dbReference>
<comment type="similarity">
    <text evidence="2 8">Belongs to the glutamyl-tRNA reductase family.</text>
</comment>
<evidence type="ECO:0000256" key="8">
    <source>
        <dbReference type="HAMAP-Rule" id="MF_00087"/>
    </source>
</evidence>
<dbReference type="InterPro" id="IPR015896">
    <property type="entry name" value="4pyrrol_synth_GluRdtase_dimer"/>
</dbReference>
<dbReference type="InterPro" id="IPR000343">
    <property type="entry name" value="4pyrrol_synth_GluRdtase"/>
</dbReference>
<evidence type="ECO:0000313" key="16">
    <source>
        <dbReference type="EMBL" id="QBI52146.1"/>
    </source>
</evidence>
<feature type="active site" description="Nucleophile" evidence="8 9">
    <location>
        <position position="50"/>
    </location>
</feature>
<dbReference type="InterPro" id="IPR036343">
    <property type="entry name" value="GluRdtase_N_sf"/>
</dbReference>
<dbReference type="InterPro" id="IPR018214">
    <property type="entry name" value="GluRdtase_CS"/>
</dbReference>
<dbReference type="OrthoDB" id="110209at2"/>
<proteinExistence type="inferred from homology"/>
<comment type="domain">
    <text evidence="8">Possesses an unusual extended V-shaped dimeric structure with each monomer consisting of three distinct domains arranged along a curved 'spinal' alpha-helix. The N-terminal catalytic domain specifically recognizes the glutamate moiety of the substrate. The second domain is the NADPH-binding domain, and the third C-terminal domain is responsible for dimerization.</text>
</comment>
<dbReference type="AlphaFoldDB" id="A0A4P6PVB3"/>
<keyword evidence="6 8" id="KW-0627">Porphyrin biosynthesis</keyword>
<comment type="function">
    <text evidence="8">Catalyzes the NADPH-dependent reduction of glutamyl-tRNA(Glu) to glutamate 1-semialdehyde (GSA).</text>
</comment>